<dbReference type="RefSeq" id="WP_125221629.1">
    <property type="nucleotide sequence ID" value="NZ_QUSX01000001.1"/>
</dbReference>
<dbReference type="Proteomes" id="UP000286990">
    <property type="component" value="Unassembled WGS sequence"/>
</dbReference>
<dbReference type="AlphaFoldDB" id="A0A426RLD8"/>
<comment type="caution">
    <text evidence="1">The sequence shown here is derived from an EMBL/GenBank/DDBJ whole genome shotgun (WGS) entry which is preliminary data.</text>
</comment>
<protein>
    <submittedName>
        <fullName evidence="1">Uncharacterized protein</fullName>
    </submittedName>
</protein>
<gene>
    <name evidence="1" type="ORF">DZC72_04270</name>
</gene>
<reference evidence="2" key="1">
    <citation type="submission" date="2018-12" db="EMBL/GenBank/DDBJ databases">
        <title>Maribacter lutimaris sp. nov., isolated from marine sediment.</title>
        <authorList>
            <person name="Kim K.K."/>
        </authorList>
    </citation>
    <scope>NUCLEOTIDE SEQUENCE [LARGE SCALE GENOMIC DNA]</scope>
    <source>
        <strain evidence="2">PoM-212</strain>
    </source>
</reference>
<dbReference type="OrthoDB" id="676860at2"/>
<sequence length="114" mass="12894">MVTIVDYKEYQKEDGTNFCALIVQGGMEAIKSKETGRTYFTAKKAHIACTFNAEMCQSLIGNEIDGTVKRVEVEPYEYINPETGEIMMLSHRYEYVGAEEETLDNHLVSEKVVA</sequence>
<accession>A0A426RLD8</accession>
<organism evidence="1 2">
    <name type="scientific">Maribacter algicola</name>
    <dbReference type="NCBI Taxonomy" id="2498892"/>
    <lineage>
        <taxon>Bacteria</taxon>
        <taxon>Pseudomonadati</taxon>
        <taxon>Bacteroidota</taxon>
        <taxon>Flavobacteriia</taxon>
        <taxon>Flavobacteriales</taxon>
        <taxon>Flavobacteriaceae</taxon>
        <taxon>Maribacter</taxon>
    </lineage>
</organism>
<dbReference type="EMBL" id="QUSX01000001">
    <property type="protein sequence ID" value="RRQ49811.1"/>
    <property type="molecule type" value="Genomic_DNA"/>
</dbReference>
<proteinExistence type="predicted"/>
<evidence type="ECO:0000313" key="1">
    <source>
        <dbReference type="EMBL" id="RRQ49811.1"/>
    </source>
</evidence>
<name>A0A426RLD8_9FLAO</name>
<keyword evidence="2" id="KW-1185">Reference proteome</keyword>
<evidence type="ECO:0000313" key="2">
    <source>
        <dbReference type="Proteomes" id="UP000286990"/>
    </source>
</evidence>